<name>A0A0J7JZ11_LASNI</name>
<dbReference type="AlphaFoldDB" id="A0A0J7JZ11"/>
<dbReference type="EMBL" id="LBMM01021328">
    <property type="protein sequence ID" value="KMQ83101.1"/>
    <property type="molecule type" value="Genomic_DNA"/>
</dbReference>
<dbReference type="PaxDb" id="67767-A0A0J7JZ11"/>
<sequence length="98" mass="11402">MIRNRATYIINNLLSYASSHKDSSNEIRKLVTVTNKFLNQHPNLILTRADKGNVTVALDKDKYLNKVEDLLRDTETYTTLKKDPTRKLITQLRDILTR</sequence>
<dbReference type="Proteomes" id="UP000036403">
    <property type="component" value="Unassembled WGS sequence"/>
</dbReference>
<evidence type="ECO:0000313" key="2">
    <source>
        <dbReference type="Proteomes" id="UP000036403"/>
    </source>
</evidence>
<dbReference type="OrthoDB" id="7551601at2759"/>
<keyword evidence="2" id="KW-1185">Reference proteome</keyword>
<comment type="caution">
    <text evidence="1">The sequence shown here is derived from an EMBL/GenBank/DDBJ whole genome shotgun (WGS) entry which is preliminary data.</text>
</comment>
<evidence type="ECO:0000313" key="1">
    <source>
        <dbReference type="EMBL" id="KMQ83101.1"/>
    </source>
</evidence>
<protein>
    <submittedName>
        <fullName evidence="1">Uncharacterized protein</fullName>
    </submittedName>
</protein>
<organism evidence="1 2">
    <name type="scientific">Lasius niger</name>
    <name type="common">Black garden ant</name>
    <dbReference type="NCBI Taxonomy" id="67767"/>
    <lineage>
        <taxon>Eukaryota</taxon>
        <taxon>Metazoa</taxon>
        <taxon>Ecdysozoa</taxon>
        <taxon>Arthropoda</taxon>
        <taxon>Hexapoda</taxon>
        <taxon>Insecta</taxon>
        <taxon>Pterygota</taxon>
        <taxon>Neoptera</taxon>
        <taxon>Endopterygota</taxon>
        <taxon>Hymenoptera</taxon>
        <taxon>Apocrita</taxon>
        <taxon>Aculeata</taxon>
        <taxon>Formicoidea</taxon>
        <taxon>Formicidae</taxon>
        <taxon>Formicinae</taxon>
        <taxon>Lasius</taxon>
        <taxon>Lasius</taxon>
    </lineage>
</organism>
<proteinExistence type="predicted"/>
<gene>
    <name evidence="1" type="ORF">RF55_20926</name>
</gene>
<reference evidence="1 2" key="1">
    <citation type="submission" date="2015-04" db="EMBL/GenBank/DDBJ databases">
        <title>Lasius niger genome sequencing.</title>
        <authorList>
            <person name="Konorov E.A."/>
            <person name="Nikitin M.A."/>
            <person name="Kirill M.V."/>
            <person name="Chang P."/>
        </authorList>
    </citation>
    <scope>NUCLEOTIDE SEQUENCE [LARGE SCALE GENOMIC DNA]</scope>
    <source>
        <tissue evidence="1">Whole</tissue>
    </source>
</reference>
<accession>A0A0J7JZ11</accession>